<dbReference type="GeneID" id="23616966"/>
<keyword evidence="4" id="KW-0677">Repeat</keyword>
<keyword evidence="2" id="KW-0343">GTPase activation</keyword>
<name>A0A087SAW2_AUXPR</name>
<sequence length="1028" mass="110039">MGELEAVLAPLQGRAPFPADAALSYTGPVPRRALQALVAELTDHPRLRCLALQGCGLDDAGADLLSRVVAFNPTLERLDLRGNAIGAQGAQLLANALRTYNVGTLRALCLEGNPCITQAPELFPGGQTELSAQASSTPRAEKGHAMSAPSPLRPLDAKVERRMLSLEHGIEEAAEQLSSVLTWRERFDVASGQMAAVLEMLQTDTEAMRTRLELVESASPEAQQAVAALASQVMPQLQALGDALCALRDDLAGSVVASLQASVDARLTAHGESTRVETAALASDLAEPAAASAEALVESLALQVEESLEGAGVRRLGADVSTLTSEHLSLAQAVEEIEGRLVQSCQAEARSLVPEPAAGIAPRLPALPIAESLQQGPASHPLGALSSRTLSGVEDPRPRPGLEGGSCEVECLRAGLAINTRETTQLAAILFNLIATGTWQVVMLEQGPGSLAPAVTVPEPLPPLPVDVWVRILQLIFTEDLTPLKSLVRLQLVSRTVLEAVRSLPLATEVISEPALQSLRPLLQACPCASLSFHRSVDGESLLRHPGFRAMSGRTLTSLRAVVACTDTLSRFPALERLVLEAGAIQRFYPSVLHGGLRNLRSLSLVRFPEMELQGLDPVLLPSLREVHVTPRPLALRCAFHLALPPALHLDRLVLHGSFPDITSPASAPVVDVEAGALARQVAACRIEAQTLRVAMPRLDLRPPRALCAVDLLRWTCESRTVLEAVRSLPLATEVISEPALQSLRPLLQACPCASLSFHRSVDGESLLRHPGFRAMSGRTLTSLRAVVACTDTLSRFPALERLVLEAGAIQRFYPSVLHGGLRNLRSLSLVRFPEMELQGLDPVLLPSLREVHVTPRPLALRCAFHLALPPALHLDRLVLHGSFPDITSPASAPVVDVEAGALARQVAACRIEAQTLRVAMPRLDLRPPRALCAVDLLRELCCVGATWTELDLRLLDHRLWLVPPTPPDALVPAPAVGLHPEDLLVEAARVPCLMATLSWKQSGICRYPVVVLSRFDPSPGDDSDGAR</sequence>
<dbReference type="GO" id="GO:0005930">
    <property type="term" value="C:axoneme"/>
    <property type="evidence" value="ECO:0007669"/>
    <property type="project" value="UniProtKB-SubCell"/>
</dbReference>
<evidence type="ECO:0000256" key="4">
    <source>
        <dbReference type="ARBA" id="ARBA00022737"/>
    </source>
</evidence>
<evidence type="ECO:0000256" key="2">
    <source>
        <dbReference type="ARBA" id="ARBA00022468"/>
    </source>
</evidence>
<reference evidence="6 7" key="1">
    <citation type="journal article" date="2014" name="BMC Genomics">
        <title>Oil accumulation mechanisms of the oleaginous microalga Chlorella protothecoides revealed through its genome, transcriptomes, and proteomes.</title>
        <authorList>
            <person name="Gao C."/>
            <person name="Wang Y."/>
            <person name="Shen Y."/>
            <person name="Yan D."/>
            <person name="He X."/>
            <person name="Dai J."/>
            <person name="Wu Q."/>
        </authorList>
    </citation>
    <scope>NUCLEOTIDE SEQUENCE [LARGE SCALE GENOMIC DNA]</scope>
    <source>
        <strain evidence="6 7">0710</strain>
    </source>
</reference>
<dbReference type="GO" id="GO:0005829">
    <property type="term" value="C:cytosol"/>
    <property type="evidence" value="ECO:0007669"/>
    <property type="project" value="TreeGrafter"/>
</dbReference>
<keyword evidence="3" id="KW-0433">Leucine-rich repeat</keyword>
<dbReference type="EMBL" id="KL662082">
    <property type="protein sequence ID" value="KFM22866.1"/>
    <property type="molecule type" value="Genomic_DNA"/>
</dbReference>
<dbReference type="PANTHER" id="PTHR24113:SF12">
    <property type="entry name" value="RAN GTPASE-ACTIVATING PROTEIN 1"/>
    <property type="match status" value="1"/>
</dbReference>
<evidence type="ECO:0000256" key="1">
    <source>
        <dbReference type="ARBA" id="ARBA00004430"/>
    </source>
</evidence>
<dbReference type="AlphaFoldDB" id="A0A087SAW2"/>
<dbReference type="SUPFAM" id="SSF52058">
    <property type="entry name" value="L domain-like"/>
    <property type="match status" value="1"/>
</dbReference>
<protein>
    <recommendedName>
        <fullName evidence="8">F-box domain-containing protein</fullName>
    </recommendedName>
</protein>
<organism evidence="6 7">
    <name type="scientific">Auxenochlorella protothecoides</name>
    <name type="common">Green microalga</name>
    <name type="synonym">Chlorella protothecoides</name>
    <dbReference type="NCBI Taxonomy" id="3075"/>
    <lineage>
        <taxon>Eukaryota</taxon>
        <taxon>Viridiplantae</taxon>
        <taxon>Chlorophyta</taxon>
        <taxon>core chlorophytes</taxon>
        <taxon>Trebouxiophyceae</taxon>
        <taxon>Chlorellales</taxon>
        <taxon>Chlorellaceae</taxon>
        <taxon>Auxenochlorella</taxon>
    </lineage>
</organism>
<dbReference type="InterPro" id="IPR001611">
    <property type="entry name" value="Leu-rich_rpt"/>
</dbReference>
<accession>A0A087SAW2</accession>
<dbReference type="OrthoDB" id="515758at2759"/>
<dbReference type="GO" id="GO:0005096">
    <property type="term" value="F:GTPase activator activity"/>
    <property type="evidence" value="ECO:0007669"/>
    <property type="project" value="UniProtKB-KW"/>
</dbReference>
<evidence type="ECO:0000256" key="3">
    <source>
        <dbReference type="ARBA" id="ARBA00022614"/>
    </source>
</evidence>
<evidence type="ECO:0008006" key="8">
    <source>
        <dbReference type="Google" id="ProtNLM"/>
    </source>
</evidence>
<feature type="region of interest" description="Disordered" evidence="5">
    <location>
        <begin position="128"/>
        <end position="152"/>
    </location>
</feature>
<dbReference type="GO" id="GO:0048471">
    <property type="term" value="C:perinuclear region of cytoplasm"/>
    <property type="evidence" value="ECO:0007669"/>
    <property type="project" value="TreeGrafter"/>
</dbReference>
<dbReference type="SMART" id="SM00368">
    <property type="entry name" value="LRR_RI"/>
    <property type="match status" value="2"/>
</dbReference>
<dbReference type="PANTHER" id="PTHR24113">
    <property type="entry name" value="RAN GTPASE-ACTIVATING PROTEIN 1"/>
    <property type="match status" value="1"/>
</dbReference>
<feature type="compositionally biased region" description="Polar residues" evidence="5">
    <location>
        <begin position="128"/>
        <end position="138"/>
    </location>
</feature>
<dbReference type="GO" id="GO:0031267">
    <property type="term" value="F:small GTPase binding"/>
    <property type="evidence" value="ECO:0007669"/>
    <property type="project" value="TreeGrafter"/>
</dbReference>
<dbReference type="Gene3D" id="3.80.10.10">
    <property type="entry name" value="Ribonuclease Inhibitor"/>
    <property type="match status" value="1"/>
</dbReference>
<dbReference type="STRING" id="3075.A0A087SAW2"/>
<evidence type="ECO:0000313" key="7">
    <source>
        <dbReference type="Proteomes" id="UP000028924"/>
    </source>
</evidence>
<gene>
    <name evidence="6" type="ORF">F751_5575</name>
</gene>
<dbReference type="Pfam" id="PF13516">
    <property type="entry name" value="LRR_6"/>
    <property type="match status" value="1"/>
</dbReference>
<feature type="region of interest" description="Disordered" evidence="5">
    <location>
        <begin position="375"/>
        <end position="404"/>
    </location>
</feature>
<dbReference type="GO" id="GO:0005634">
    <property type="term" value="C:nucleus"/>
    <property type="evidence" value="ECO:0007669"/>
    <property type="project" value="TreeGrafter"/>
</dbReference>
<evidence type="ECO:0000256" key="5">
    <source>
        <dbReference type="SAM" id="MobiDB-lite"/>
    </source>
</evidence>
<dbReference type="RefSeq" id="XP_011395732.1">
    <property type="nucleotide sequence ID" value="XM_011397430.1"/>
</dbReference>
<keyword evidence="7" id="KW-1185">Reference proteome</keyword>
<dbReference type="InterPro" id="IPR027038">
    <property type="entry name" value="RanGap"/>
</dbReference>
<proteinExistence type="predicted"/>
<comment type="subcellular location">
    <subcellularLocation>
        <location evidence="1">Cytoplasm</location>
        <location evidence="1">Cytoskeleton</location>
        <location evidence="1">Cilium axoneme</location>
    </subcellularLocation>
</comment>
<dbReference type="GO" id="GO:0006913">
    <property type="term" value="P:nucleocytoplasmic transport"/>
    <property type="evidence" value="ECO:0007669"/>
    <property type="project" value="TreeGrafter"/>
</dbReference>
<dbReference type="SUPFAM" id="SSF52047">
    <property type="entry name" value="RNI-like"/>
    <property type="match status" value="1"/>
</dbReference>
<dbReference type="KEGG" id="apro:F751_5575"/>
<evidence type="ECO:0000313" key="6">
    <source>
        <dbReference type="EMBL" id="KFM22866.1"/>
    </source>
</evidence>
<dbReference type="InterPro" id="IPR032675">
    <property type="entry name" value="LRR_dom_sf"/>
</dbReference>
<dbReference type="Proteomes" id="UP000028924">
    <property type="component" value="Unassembled WGS sequence"/>
</dbReference>